<evidence type="ECO:0000313" key="1">
    <source>
        <dbReference type="EMBL" id="QJA64405.1"/>
    </source>
</evidence>
<accession>A0A6M3KM00</accession>
<reference evidence="2" key="1">
    <citation type="submission" date="2020-03" db="EMBL/GenBank/DDBJ databases">
        <title>The deep terrestrial virosphere.</title>
        <authorList>
            <person name="Holmfeldt K."/>
            <person name="Nilsson E."/>
            <person name="Simone D."/>
            <person name="Lopez-Fernandez M."/>
            <person name="Wu X."/>
            <person name="de Brujin I."/>
            <person name="Lundin D."/>
            <person name="Andersson A."/>
            <person name="Bertilsson S."/>
            <person name="Dopson M."/>
        </authorList>
    </citation>
    <scope>NUCLEOTIDE SEQUENCE</scope>
    <source>
        <strain evidence="2">MM415A00412</strain>
        <strain evidence="1">MM415B00498</strain>
    </source>
</reference>
<proteinExistence type="predicted"/>
<dbReference type="AlphaFoldDB" id="A0A6M3KM00"/>
<evidence type="ECO:0000313" key="2">
    <source>
        <dbReference type="EMBL" id="QJA82358.1"/>
    </source>
</evidence>
<dbReference type="EMBL" id="MT142485">
    <property type="protein sequence ID" value="QJA82358.1"/>
    <property type="molecule type" value="Genomic_DNA"/>
</dbReference>
<protein>
    <submittedName>
        <fullName evidence="2">Uncharacterized protein</fullName>
    </submittedName>
</protein>
<gene>
    <name evidence="2" type="ORF">MM415A00412_0030</name>
    <name evidence="1" type="ORF">MM415B00498_0020</name>
</gene>
<sequence>MTKKEQIIELLDKYGNETDLFKAFITKDEFSDLADDLVKLFAIPDVRLSLPEPMQDVVDFIKNGDRIEVKLYGNDGFDNQEEIEGNEYLAKMIVDAYNECRQ</sequence>
<dbReference type="EMBL" id="MT141519">
    <property type="protein sequence ID" value="QJA64405.1"/>
    <property type="molecule type" value="Genomic_DNA"/>
</dbReference>
<name>A0A6M3KM00_9ZZZZ</name>
<organism evidence="2">
    <name type="scientific">viral metagenome</name>
    <dbReference type="NCBI Taxonomy" id="1070528"/>
    <lineage>
        <taxon>unclassified sequences</taxon>
        <taxon>metagenomes</taxon>
        <taxon>organismal metagenomes</taxon>
    </lineage>
</organism>